<dbReference type="Gene3D" id="3.90.550.10">
    <property type="entry name" value="Spore Coat Polysaccharide Biosynthesis Protein SpsA, Chain A"/>
    <property type="match status" value="1"/>
</dbReference>
<dbReference type="FunCoup" id="A0A1I2DMW7">
    <property type="interactions" value="19"/>
</dbReference>
<keyword evidence="3" id="KW-1185">Reference proteome</keyword>
<evidence type="ECO:0000313" key="3">
    <source>
        <dbReference type="Proteomes" id="UP000181976"/>
    </source>
</evidence>
<dbReference type="InterPro" id="IPR001173">
    <property type="entry name" value="Glyco_trans_2-like"/>
</dbReference>
<dbReference type="EMBL" id="FONA01000019">
    <property type="protein sequence ID" value="SFE81808.1"/>
    <property type="molecule type" value="Genomic_DNA"/>
</dbReference>
<name>A0A1I2DMW7_9BACT</name>
<dbReference type="PANTHER" id="PTHR22916">
    <property type="entry name" value="GLYCOSYLTRANSFERASE"/>
    <property type="match status" value="1"/>
</dbReference>
<dbReference type="Proteomes" id="UP000181976">
    <property type="component" value="Unassembled WGS sequence"/>
</dbReference>
<dbReference type="GO" id="GO:0016758">
    <property type="term" value="F:hexosyltransferase activity"/>
    <property type="evidence" value="ECO:0007669"/>
    <property type="project" value="UniProtKB-ARBA"/>
</dbReference>
<dbReference type="InterPro" id="IPR029044">
    <property type="entry name" value="Nucleotide-diphossugar_trans"/>
</dbReference>
<dbReference type="eggNOG" id="COG1216">
    <property type="taxonomic scope" value="Bacteria"/>
</dbReference>
<dbReference type="OrthoDB" id="9788101at2"/>
<reference evidence="2 3" key="1">
    <citation type="submission" date="2016-10" db="EMBL/GenBank/DDBJ databases">
        <authorList>
            <person name="de Groot N.N."/>
        </authorList>
    </citation>
    <scope>NUCLEOTIDE SEQUENCE [LARGE SCALE GENOMIC DNA]</scope>
    <source>
        <strain evidence="2 3">DSM 19012</strain>
    </source>
</reference>
<dbReference type="CDD" id="cd06433">
    <property type="entry name" value="GT_2_WfgS_like"/>
    <property type="match status" value="1"/>
</dbReference>
<dbReference type="AlphaFoldDB" id="A0A1I2DMW7"/>
<accession>A0A1I2DMW7</accession>
<evidence type="ECO:0000313" key="2">
    <source>
        <dbReference type="EMBL" id="SFE81808.1"/>
    </source>
</evidence>
<dbReference type="PANTHER" id="PTHR22916:SF67">
    <property type="entry name" value="COLANIC ACID BIOSYNTHESIS GLYCOSYL TRANSFERASE WCAE-RELATED"/>
    <property type="match status" value="1"/>
</dbReference>
<evidence type="ECO:0000259" key="1">
    <source>
        <dbReference type="Pfam" id="PF00535"/>
    </source>
</evidence>
<dbReference type="RefSeq" id="WP_010527544.1">
    <property type="nucleotide sequence ID" value="NZ_AFSL01000054.1"/>
</dbReference>
<organism evidence="2 3">
    <name type="scientific">Thermophagus xiamenensis</name>
    <dbReference type="NCBI Taxonomy" id="385682"/>
    <lineage>
        <taxon>Bacteria</taxon>
        <taxon>Pseudomonadati</taxon>
        <taxon>Bacteroidota</taxon>
        <taxon>Bacteroidia</taxon>
        <taxon>Marinilabiliales</taxon>
        <taxon>Marinilabiliaceae</taxon>
        <taxon>Thermophagus</taxon>
    </lineage>
</organism>
<sequence>MGSRKNKVVVSVITVVFNEYSSIETTLKSVIGQSFDNFEYICIDGGSNDGTLELLEKYKKYFSEFISEPDAGVYDAMNKGLNYARGEWVIFINSGDQFCDKYVLENVFKSKIYCEDSAVIYGDTILDSSVGAIYSKSDRPFFQMDSFIKSKGICHQSVFVRRDVALKYKFNHNLKISADFKMLYDIYQAGYHFQYLEMPISMYKIDDGISKKNQIQAWKEDAIVIGIDNTMQFKIWFFFARCFFFLKKYFSKYFRNFFPNFFLVIKRYRLNK</sequence>
<dbReference type="InParanoid" id="A0A1I2DMW7"/>
<feature type="domain" description="Glycosyltransferase 2-like" evidence="1">
    <location>
        <begin position="11"/>
        <end position="136"/>
    </location>
</feature>
<dbReference type="SUPFAM" id="SSF53448">
    <property type="entry name" value="Nucleotide-diphospho-sugar transferases"/>
    <property type="match status" value="1"/>
</dbReference>
<dbReference type="STRING" id="385682.SAMN05444380_11958"/>
<gene>
    <name evidence="2" type="ORF">SAMN05444380_11958</name>
</gene>
<proteinExistence type="predicted"/>
<dbReference type="Pfam" id="PF00535">
    <property type="entry name" value="Glycos_transf_2"/>
    <property type="match status" value="1"/>
</dbReference>
<keyword evidence="2" id="KW-0808">Transferase</keyword>
<protein>
    <submittedName>
        <fullName evidence="2">Glycosyltransferase involved in cell wall bisynthesis</fullName>
    </submittedName>
</protein>